<keyword evidence="5" id="KW-0813">Transport</keyword>
<evidence type="ECO:0000256" key="18">
    <source>
        <dbReference type="ARBA" id="ARBA00031681"/>
    </source>
</evidence>
<evidence type="ECO:0000256" key="13">
    <source>
        <dbReference type="ARBA" id="ARBA00023004"/>
    </source>
</evidence>
<organism evidence="24 25">
    <name type="scientific">Habropoda laboriosa</name>
    <dbReference type="NCBI Taxonomy" id="597456"/>
    <lineage>
        <taxon>Eukaryota</taxon>
        <taxon>Metazoa</taxon>
        <taxon>Ecdysozoa</taxon>
        <taxon>Arthropoda</taxon>
        <taxon>Hexapoda</taxon>
        <taxon>Insecta</taxon>
        <taxon>Pterygota</taxon>
        <taxon>Neoptera</taxon>
        <taxon>Endopterygota</taxon>
        <taxon>Hymenoptera</taxon>
        <taxon>Apocrita</taxon>
        <taxon>Aculeata</taxon>
        <taxon>Apoidea</taxon>
        <taxon>Anthophila</taxon>
        <taxon>Apidae</taxon>
        <taxon>Habropoda</taxon>
    </lineage>
</organism>
<evidence type="ECO:0000256" key="20">
    <source>
        <dbReference type="ARBA" id="ARBA00032818"/>
    </source>
</evidence>
<dbReference type="GO" id="GO:0005743">
    <property type="term" value="C:mitochondrial inner membrane"/>
    <property type="evidence" value="ECO:0007669"/>
    <property type="project" value="UniProtKB-SubCell"/>
</dbReference>
<evidence type="ECO:0000256" key="15">
    <source>
        <dbReference type="ARBA" id="ARBA00023128"/>
    </source>
</evidence>
<dbReference type="Gene3D" id="1.20.810.10">
    <property type="entry name" value="Cytochrome Bc1 Complex, Chain C"/>
    <property type="match status" value="1"/>
</dbReference>
<dbReference type="InterPro" id="IPR005797">
    <property type="entry name" value="Cyt_b/b6_N"/>
</dbReference>
<gene>
    <name evidence="24" type="ORF">WH47_11766</name>
</gene>
<dbReference type="InterPro" id="IPR016174">
    <property type="entry name" value="Di-haem_cyt_TM"/>
</dbReference>
<evidence type="ECO:0000256" key="14">
    <source>
        <dbReference type="ARBA" id="ARBA00023075"/>
    </source>
</evidence>
<keyword evidence="7" id="KW-0679">Respiratory chain</keyword>
<dbReference type="Pfam" id="PF13631">
    <property type="entry name" value="Cytochrom_B_N_2"/>
    <property type="match status" value="1"/>
</dbReference>
<dbReference type="Pfam" id="PF00032">
    <property type="entry name" value="Cytochrom_B_C"/>
    <property type="match status" value="1"/>
</dbReference>
<dbReference type="PANTHER" id="PTHR19271:SF16">
    <property type="entry name" value="CYTOCHROME B"/>
    <property type="match status" value="1"/>
</dbReference>
<evidence type="ECO:0000313" key="25">
    <source>
        <dbReference type="Proteomes" id="UP000053825"/>
    </source>
</evidence>
<dbReference type="GO" id="GO:0046872">
    <property type="term" value="F:metal ion binding"/>
    <property type="evidence" value="ECO:0007669"/>
    <property type="project" value="UniProtKB-KW"/>
</dbReference>
<dbReference type="SUPFAM" id="SSF81342">
    <property type="entry name" value="Transmembrane di-heme cytochromes"/>
    <property type="match status" value="1"/>
</dbReference>
<dbReference type="InterPro" id="IPR048260">
    <property type="entry name" value="Cytochrome_b_C_euk/bac"/>
</dbReference>
<evidence type="ECO:0000256" key="8">
    <source>
        <dbReference type="ARBA" id="ARBA00022692"/>
    </source>
</evidence>
<keyword evidence="16 21" id="KW-0472">Membrane</keyword>
<evidence type="ECO:0000256" key="16">
    <source>
        <dbReference type="ARBA" id="ARBA00023136"/>
    </source>
</evidence>
<feature type="transmembrane region" description="Helical" evidence="21">
    <location>
        <begin position="68"/>
        <end position="92"/>
    </location>
</feature>
<evidence type="ECO:0000259" key="23">
    <source>
        <dbReference type="PROSITE" id="PS51003"/>
    </source>
</evidence>
<evidence type="ECO:0000256" key="1">
    <source>
        <dbReference type="ARBA" id="ARBA00002566"/>
    </source>
</evidence>
<evidence type="ECO:0000256" key="11">
    <source>
        <dbReference type="ARBA" id="ARBA00022982"/>
    </source>
</evidence>
<name>A0A0L7QK96_9HYME</name>
<evidence type="ECO:0000256" key="19">
    <source>
        <dbReference type="ARBA" id="ARBA00032600"/>
    </source>
</evidence>
<evidence type="ECO:0000256" key="10">
    <source>
        <dbReference type="ARBA" id="ARBA00022792"/>
    </source>
</evidence>
<comment type="function">
    <text evidence="1">Component of the ubiquinol-cytochrome c reductase complex (complex III or cytochrome b-c1 complex) that is part of the mitochondrial respiratory chain. The b-c1 complex mediates electron transfer from ubiquinol to cytochrome c. Contributes to the generation of a proton gradient across the mitochondrial membrane that is then used for ATP synthesis.</text>
</comment>
<keyword evidence="25" id="KW-1185">Reference proteome</keyword>
<protein>
    <recommendedName>
        <fullName evidence="4">Cytochrome b</fullName>
    </recommendedName>
    <alternativeName>
        <fullName evidence="18">Complex III subunit 3</fullName>
    </alternativeName>
    <alternativeName>
        <fullName evidence="19">Complex III subunit III</fullName>
    </alternativeName>
    <alternativeName>
        <fullName evidence="17">Cytochrome b-c1 complex subunit 3</fullName>
    </alternativeName>
    <alternativeName>
        <fullName evidence="20">Ubiquinol-cytochrome-c reductase complex cytochrome b subunit</fullName>
    </alternativeName>
</protein>
<dbReference type="STRING" id="597456.A0A0L7QK96"/>
<evidence type="ECO:0000256" key="2">
    <source>
        <dbReference type="ARBA" id="ARBA00004448"/>
    </source>
</evidence>
<dbReference type="PROSITE" id="PS51003">
    <property type="entry name" value="CYTB_CTER"/>
    <property type="match status" value="1"/>
</dbReference>
<keyword evidence="12 21" id="KW-1133">Transmembrane helix</keyword>
<dbReference type="InterPro" id="IPR027387">
    <property type="entry name" value="Cytb/b6-like_sf"/>
</dbReference>
<keyword evidence="6" id="KW-0349">Heme</keyword>
<keyword evidence="11" id="KW-0249">Electron transport</keyword>
<feature type="transmembrane region" description="Helical" evidence="21">
    <location>
        <begin position="177"/>
        <end position="199"/>
    </location>
</feature>
<accession>A0A0L7QK96</accession>
<dbReference type="PROSITE" id="PS51002">
    <property type="entry name" value="CYTB_NTER"/>
    <property type="match status" value="1"/>
</dbReference>
<feature type="transmembrane region" description="Helical" evidence="21">
    <location>
        <begin position="20"/>
        <end position="48"/>
    </location>
</feature>
<evidence type="ECO:0000256" key="3">
    <source>
        <dbReference type="ARBA" id="ARBA00011649"/>
    </source>
</evidence>
<keyword evidence="13" id="KW-0408">Iron</keyword>
<dbReference type="Proteomes" id="UP000053825">
    <property type="component" value="Unassembled WGS sequence"/>
</dbReference>
<dbReference type="InterPro" id="IPR005798">
    <property type="entry name" value="Cyt_b/b6_C"/>
</dbReference>
<keyword evidence="8 21" id="KW-0812">Transmembrane</keyword>
<evidence type="ECO:0000256" key="4">
    <source>
        <dbReference type="ARBA" id="ARBA00013531"/>
    </source>
</evidence>
<dbReference type="PANTHER" id="PTHR19271">
    <property type="entry name" value="CYTOCHROME B"/>
    <property type="match status" value="1"/>
</dbReference>
<feature type="domain" description="Cytochrome b/b6 N-terminal region profile" evidence="22">
    <location>
        <begin position="1"/>
        <end position="98"/>
    </location>
</feature>
<dbReference type="CDD" id="cd00290">
    <property type="entry name" value="cytochrome_b_C"/>
    <property type="match status" value="1"/>
</dbReference>
<sequence length="259" mass="30498">MYIHISRNIYYQSFKLIHVWIIGVTIMFLSIATAFLGYVLATVITNLLSAIPYLGGFSISNATLNRFFSLHFILPLVIFLLVVIHIFSLHLTGSSNPMGYNRNVYKIYFHPYFTIKDILIFVLILLFFIFLICQFPYYLGDPDNFKIANSIMTPAHIKPEWYFLFAYSILRAIPNKLGGVIALLISILILYVMPLYNNCIKSNKFYPLRQLLYWFFINNFIMLTWLGRQVIEYPFIVLNEIFTLSYFLFFFCLPLSYIY</sequence>
<evidence type="ECO:0000256" key="17">
    <source>
        <dbReference type="ARBA" id="ARBA00029812"/>
    </source>
</evidence>
<evidence type="ECO:0000256" key="21">
    <source>
        <dbReference type="SAM" id="Phobius"/>
    </source>
</evidence>
<evidence type="ECO:0000256" key="7">
    <source>
        <dbReference type="ARBA" id="ARBA00022660"/>
    </source>
</evidence>
<dbReference type="EMBL" id="KQ414963">
    <property type="protein sequence ID" value="KOC59034.1"/>
    <property type="molecule type" value="Genomic_DNA"/>
</dbReference>
<dbReference type="GO" id="GO:0008121">
    <property type="term" value="F:quinol-cytochrome-c reductase activity"/>
    <property type="evidence" value="ECO:0007669"/>
    <property type="project" value="TreeGrafter"/>
</dbReference>
<reference evidence="24 25" key="1">
    <citation type="submission" date="2015-07" db="EMBL/GenBank/DDBJ databases">
        <title>The genome of Habropoda laboriosa.</title>
        <authorList>
            <person name="Pan H."/>
            <person name="Kapheim K."/>
        </authorList>
    </citation>
    <scope>NUCLEOTIDE SEQUENCE [LARGE SCALE GENOMIC DNA]</scope>
    <source>
        <strain evidence="24">0110345459</strain>
    </source>
</reference>
<dbReference type="GO" id="GO:0016491">
    <property type="term" value="F:oxidoreductase activity"/>
    <property type="evidence" value="ECO:0007669"/>
    <property type="project" value="UniProtKB-UniRule"/>
</dbReference>
<dbReference type="AlphaFoldDB" id="A0A0L7QK96"/>
<feature type="domain" description="Cytochrome b/b6 C-terminal region profile" evidence="23">
    <location>
        <begin position="99"/>
        <end position="259"/>
    </location>
</feature>
<feature type="transmembrane region" description="Helical" evidence="21">
    <location>
        <begin position="233"/>
        <end position="258"/>
    </location>
</feature>
<comment type="subunit">
    <text evidence="3">The main subunits of complex b-c1 are: cytochrome b, cytochrome c1 and the Rieske protein.</text>
</comment>
<comment type="subcellular location">
    <subcellularLocation>
        <location evidence="2">Mitochondrion inner membrane</location>
        <topology evidence="2">Multi-pass membrane protein</topology>
    </subcellularLocation>
</comment>
<evidence type="ECO:0000313" key="24">
    <source>
        <dbReference type="EMBL" id="KOC59034.1"/>
    </source>
</evidence>
<evidence type="ECO:0000259" key="22">
    <source>
        <dbReference type="PROSITE" id="PS51002"/>
    </source>
</evidence>
<evidence type="ECO:0000256" key="6">
    <source>
        <dbReference type="ARBA" id="ARBA00022617"/>
    </source>
</evidence>
<evidence type="ECO:0000256" key="12">
    <source>
        <dbReference type="ARBA" id="ARBA00022989"/>
    </source>
</evidence>
<keyword evidence="15" id="KW-0496">Mitochondrion</keyword>
<dbReference type="GO" id="GO:0006122">
    <property type="term" value="P:mitochondrial electron transport, ubiquinol to cytochrome c"/>
    <property type="evidence" value="ECO:0007669"/>
    <property type="project" value="TreeGrafter"/>
</dbReference>
<dbReference type="InterPro" id="IPR036150">
    <property type="entry name" value="Cyt_b/b6_C_sf"/>
</dbReference>
<dbReference type="SUPFAM" id="SSF81648">
    <property type="entry name" value="a domain/subunit of cytochrome bc1 complex (Ubiquinol-cytochrome c reductase)"/>
    <property type="match status" value="1"/>
</dbReference>
<evidence type="ECO:0000256" key="9">
    <source>
        <dbReference type="ARBA" id="ARBA00022723"/>
    </source>
</evidence>
<keyword evidence="14" id="KW-0830">Ubiquinone</keyword>
<keyword evidence="10" id="KW-0999">Mitochondrion inner membrane</keyword>
<proteinExistence type="predicted"/>
<keyword evidence="9" id="KW-0479">Metal-binding</keyword>
<feature type="transmembrane region" description="Helical" evidence="21">
    <location>
        <begin position="211"/>
        <end position="227"/>
    </location>
</feature>
<evidence type="ECO:0000256" key="5">
    <source>
        <dbReference type="ARBA" id="ARBA00022448"/>
    </source>
</evidence>
<feature type="transmembrane region" description="Helical" evidence="21">
    <location>
        <begin position="118"/>
        <end position="139"/>
    </location>
</feature>